<dbReference type="Gene3D" id="3.40.50.150">
    <property type="entry name" value="Vaccinia Virus protein VP39"/>
    <property type="match status" value="1"/>
</dbReference>
<dbReference type="CDD" id="cd02440">
    <property type="entry name" value="AdoMet_MTases"/>
    <property type="match status" value="1"/>
</dbReference>
<dbReference type="PROSITE" id="PS50192">
    <property type="entry name" value="T_SNARE"/>
    <property type="match status" value="1"/>
</dbReference>
<accession>A0ABR3FXX5</accession>
<dbReference type="CDD" id="cd15858">
    <property type="entry name" value="SNARE_VAM7"/>
    <property type="match status" value="1"/>
</dbReference>
<evidence type="ECO:0000313" key="4">
    <source>
        <dbReference type="EMBL" id="KAL0580388.1"/>
    </source>
</evidence>
<dbReference type="Pfam" id="PF00787">
    <property type="entry name" value="PX"/>
    <property type="match status" value="1"/>
</dbReference>
<feature type="domain" description="T-SNARE coiled-coil homology" evidence="2">
    <location>
        <begin position="633"/>
        <end position="695"/>
    </location>
</feature>
<dbReference type="CDD" id="cd06897">
    <property type="entry name" value="PX_SNARE"/>
    <property type="match status" value="1"/>
</dbReference>
<dbReference type="SUPFAM" id="SSF53335">
    <property type="entry name" value="S-adenosyl-L-methionine-dependent methyltransferases"/>
    <property type="match status" value="1"/>
</dbReference>
<dbReference type="SMART" id="SM00312">
    <property type="entry name" value="PX"/>
    <property type="match status" value="1"/>
</dbReference>
<evidence type="ECO:0000259" key="3">
    <source>
        <dbReference type="PROSITE" id="PS50195"/>
    </source>
</evidence>
<keyword evidence="5" id="KW-1185">Reference proteome</keyword>
<evidence type="ECO:0000256" key="1">
    <source>
        <dbReference type="SAM" id="Phobius"/>
    </source>
</evidence>
<dbReference type="PROSITE" id="PS50195">
    <property type="entry name" value="PX"/>
    <property type="match status" value="1"/>
</dbReference>
<evidence type="ECO:0000259" key="2">
    <source>
        <dbReference type="PROSITE" id="PS50192"/>
    </source>
</evidence>
<dbReference type="SUPFAM" id="SSF64268">
    <property type="entry name" value="PX domain"/>
    <property type="match status" value="1"/>
</dbReference>
<sequence length="696" mass="77697">MFGMCEDYNTLYVVLPLVALLAISLWMYTKSSDPYDLFHLSLNRLPGEDDSAPPKTEWLNMGYWKVLVPPIISSELPYNLLCRKPTYFQKLVKLILAVELEGGERVLDVGHGTGESLILLLTHPSIPRPTSLTGITSLELHHQRSVARVEKVKPSTKETAVSLYYGDAVYGPKEKQDHPLKPNGAHEFDVVFALDCAYHFHTREEFLGQVYEHLTPGGRVALADICFSGAALKQMSLARSLLKLMPKENAISMEEYIETMQRIGYTDVKLEDISQDVFPGFTEFLRVRGMGWSFFAQVLNFYVRRGGARFVVAVGKRPEEVYSNSGSLHVAFKRRGPKMTAIQAVQVLDHQERSDPKPHTAYRIQVQANVRSWTMWRRYSEFDDLNIELTKSTGLPPPCPLPPKHKFSIFRSHTDPKLLEERKIGLEAYLRAIVSAKDDRWRETIAFKQFLGVPLGKQAGVVGGPPTQFSSASWLDEHQEIQNRLRDVRADINKREALSAQGDVNASHKSNVAAKTKLAGVLSRIGNLGRGLQELAMTGMSEGELQRRTDMVARLQDDCEKLGKMVSIARQQQPTGFAASAPASDREALMGGAASGGGNTFARVTRVFGAPVKPEETEETRPLDNQGVFSLQQTQMHEQDSQLTQLTTILHRQRHLGEAISAEIGTQIHLLDDLSNEVDQVGGKLTTANKQLNRLG</sequence>
<dbReference type="PANTHER" id="PTHR22775">
    <property type="entry name" value="SORTING NEXIN"/>
    <property type="match status" value="1"/>
</dbReference>
<dbReference type="InterPro" id="IPR000727">
    <property type="entry name" value="T_SNARE_dom"/>
</dbReference>
<gene>
    <name evidence="4" type="ORF">V5O48_001633</name>
</gene>
<dbReference type="InterPro" id="IPR036871">
    <property type="entry name" value="PX_dom_sf"/>
</dbReference>
<dbReference type="PANTHER" id="PTHR22775:SF3">
    <property type="entry name" value="SORTING NEXIN-13"/>
    <property type="match status" value="1"/>
</dbReference>
<dbReference type="EMBL" id="JBAHYK010000032">
    <property type="protein sequence ID" value="KAL0580388.1"/>
    <property type="molecule type" value="Genomic_DNA"/>
</dbReference>
<evidence type="ECO:0000313" key="5">
    <source>
        <dbReference type="Proteomes" id="UP001465976"/>
    </source>
</evidence>
<name>A0ABR3FXX5_9AGAR</name>
<dbReference type="Gene3D" id="3.30.1520.10">
    <property type="entry name" value="Phox-like domain"/>
    <property type="match status" value="1"/>
</dbReference>
<dbReference type="InterPro" id="IPR001683">
    <property type="entry name" value="PX_dom"/>
</dbReference>
<organism evidence="4 5">
    <name type="scientific">Marasmius crinis-equi</name>
    <dbReference type="NCBI Taxonomy" id="585013"/>
    <lineage>
        <taxon>Eukaryota</taxon>
        <taxon>Fungi</taxon>
        <taxon>Dikarya</taxon>
        <taxon>Basidiomycota</taxon>
        <taxon>Agaricomycotina</taxon>
        <taxon>Agaricomycetes</taxon>
        <taxon>Agaricomycetidae</taxon>
        <taxon>Agaricales</taxon>
        <taxon>Marasmiineae</taxon>
        <taxon>Marasmiaceae</taxon>
        <taxon>Marasmius</taxon>
    </lineage>
</organism>
<protein>
    <submittedName>
        <fullName evidence="4">Uncharacterized protein</fullName>
    </submittedName>
</protein>
<feature type="transmembrane region" description="Helical" evidence="1">
    <location>
        <begin position="12"/>
        <end position="29"/>
    </location>
</feature>
<dbReference type="Proteomes" id="UP001465976">
    <property type="component" value="Unassembled WGS sequence"/>
</dbReference>
<reference evidence="4 5" key="1">
    <citation type="submission" date="2024-02" db="EMBL/GenBank/DDBJ databases">
        <title>A draft genome for the cacao thread blight pathogen Marasmius crinis-equi.</title>
        <authorList>
            <person name="Cohen S.P."/>
            <person name="Baruah I.K."/>
            <person name="Amoako-Attah I."/>
            <person name="Bukari Y."/>
            <person name="Meinhardt L.W."/>
            <person name="Bailey B.A."/>
        </authorList>
    </citation>
    <scope>NUCLEOTIDE SEQUENCE [LARGE SCALE GENOMIC DNA]</scope>
    <source>
        <strain evidence="4 5">GH-76</strain>
    </source>
</reference>
<feature type="domain" description="PX" evidence="3">
    <location>
        <begin position="340"/>
        <end position="457"/>
    </location>
</feature>
<dbReference type="InterPro" id="IPR029063">
    <property type="entry name" value="SAM-dependent_MTases_sf"/>
</dbReference>
<keyword evidence="1" id="KW-0812">Transmembrane</keyword>
<dbReference type="Gene3D" id="1.20.5.110">
    <property type="match status" value="1"/>
</dbReference>
<keyword evidence="1" id="KW-0472">Membrane</keyword>
<dbReference type="Pfam" id="PF13489">
    <property type="entry name" value="Methyltransf_23"/>
    <property type="match status" value="1"/>
</dbReference>
<proteinExistence type="predicted"/>
<keyword evidence="1" id="KW-1133">Transmembrane helix</keyword>
<dbReference type="SUPFAM" id="SSF58038">
    <property type="entry name" value="SNARE fusion complex"/>
    <property type="match status" value="1"/>
</dbReference>
<comment type="caution">
    <text evidence="4">The sequence shown here is derived from an EMBL/GenBank/DDBJ whole genome shotgun (WGS) entry which is preliminary data.</text>
</comment>